<protein>
    <submittedName>
        <fullName evidence="3">Trypsin-like peptidase domain-containing protein</fullName>
    </submittedName>
</protein>
<dbReference type="EMBL" id="JAAXPC010000008">
    <property type="protein sequence ID" value="NKY02884.1"/>
    <property type="molecule type" value="Genomic_DNA"/>
</dbReference>
<dbReference type="InterPro" id="IPR043504">
    <property type="entry name" value="Peptidase_S1_PA_chymotrypsin"/>
</dbReference>
<dbReference type="GO" id="GO:0004252">
    <property type="term" value="F:serine-type endopeptidase activity"/>
    <property type="evidence" value="ECO:0007669"/>
    <property type="project" value="InterPro"/>
</dbReference>
<dbReference type="AlphaFoldDB" id="A0A846WML1"/>
<feature type="chain" id="PRO_5032449497" evidence="1">
    <location>
        <begin position="28"/>
        <end position="214"/>
    </location>
</feature>
<evidence type="ECO:0000313" key="4">
    <source>
        <dbReference type="Proteomes" id="UP000563898"/>
    </source>
</evidence>
<dbReference type="RefSeq" id="WP_006371667.1">
    <property type="nucleotide sequence ID" value="NZ_CP116236.1"/>
</dbReference>
<evidence type="ECO:0000256" key="1">
    <source>
        <dbReference type="SAM" id="SignalP"/>
    </source>
</evidence>
<evidence type="ECO:0000259" key="2">
    <source>
        <dbReference type="Pfam" id="PF00089"/>
    </source>
</evidence>
<organism evidence="3 4">
    <name type="scientific">Gordonia polyisoprenivorans</name>
    <dbReference type="NCBI Taxonomy" id="84595"/>
    <lineage>
        <taxon>Bacteria</taxon>
        <taxon>Bacillati</taxon>
        <taxon>Actinomycetota</taxon>
        <taxon>Actinomycetes</taxon>
        <taxon>Mycobacteriales</taxon>
        <taxon>Gordoniaceae</taxon>
        <taxon>Gordonia</taxon>
    </lineage>
</organism>
<dbReference type="SUPFAM" id="SSF50494">
    <property type="entry name" value="Trypsin-like serine proteases"/>
    <property type="match status" value="1"/>
</dbReference>
<sequence length="214" mass="22097">MRIKLMAAAFVLSAAGLVAAPIASAQAAVPTVRSGMEINVDETIITATSCTLGAVVSPTKAITAGHCGHIGQEVYDEHGDTIGRITANRITKGLDIAVISLGRNTHAQVDSIAWNAPIVKGERVTKNGVTTRFSAGTITDPKPTMRTAYGYSFAPPFLLQNTTTSVRALLRSAEGDSGSGIRDAQGNVIGILSAGSSDTDTLIAPVSLLPANLR</sequence>
<proteinExistence type="predicted"/>
<comment type="caution">
    <text evidence="3">The sequence shown here is derived from an EMBL/GenBank/DDBJ whole genome shotgun (WGS) entry which is preliminary data.</text>
</comment>
<dbReference type="Gene3D" id="2.40.10.10">
    <property type="entry name" value="Trypsin-like serine proteases"/>
    <property type="match status" value="2"/>
</dbReference>
<feature type="domain" description="Peptidase S1" evidence="2">
    <location>
        <begin position="49"/>
        <end position="200"/>
    </location>
</feature>
<dbReference type="InterPro" id="IPR001254">
    <property type="entry name" value="Trypsin_dom"/>
</dbReference>
<dbReference type="Proteomes" id="UP000563898">
    <property type="component" value="Unassembled WGS sequence"/>
</dbReference>
<name>A0A846WML1_9ACTN</name>
<keyword evidence="1" id="KW-0732">Signal</keyword>
<feature type="signal peptide" evidence="1">
    <location>
        <begin position="1"/>
        <end position="27"/>
    </location>
</feature>
<dbReference type="Pfam" id="PF00089">
    <property type="entry name" value="Trypsin"/>
    <property type="match status" value="1"/>
</dbReference>
<evidence type="ECO:0000313" key="3">
    <source>
        <dbReference type="EMBL" id="NKY02884.1"/>
    </source>
</evidence>
<reference evidence="3 4" key="1">
    <citation type="submission" date="2020-04" db="EMBL/GenBank/DDBJ databases">
        <title>MicrobeNet Type strains.</title>
        <authorList>
            <person name="Nicholson A.C."/>
        </authorList>
    </citation>
    <scope>NUCLEOTIDE SEQUENCE [LARGE SCALE GENOMIC DNA]</scope>
    <source>
        <strain evidence="3 4">ATCC BAA-14</strain>
    </source>
</reference>
<dbReference type="InterPro" id="IPR009003">
    <property type="entry name" value="Peptidase_S1_PA"/>
</dbReference>
<gene>
    <name evidence="3" type="ORF">HGA05_15030</name>
</gene>
<accession>A0A846WML1</accession>
<dbReference type="GO" id="GO:0006508">
    <property type="term" value="P:proteolysis"/>
    <property type="evidence" value="ECO:0007669"/>
    <property type="project" value="InterPro"/>
</dbReference>